<accession>A0A6A1U3L5</accession>
<organism evidence="2 3">
    <name type="scientific">Neorhizobium galegae</name>
    <name type="common">Rhizobium galegae</name>
    <dbReference type="NCBI Taxonomy" id="399"/>
    <lineage>
        <taxon>Bacteria</taxon>
        <taxon>Pseudomonadati</taxon>
        <taxon>Pseudomonadota</taxon>
        <taxon>Alphaproteobacteria</taxon>
        <taxon>Hyphomicrobiales</taxon>
        <taxon>Rhizobiaceae</taxon>
        <taxon>Rhizobium/Agrobacterium group</taxon>
        <taxon>Neorhizobium</taxon>
    </lineage>
</organism>
<name>A0A6A1U3L5_NEOGA</name>
<dbReference type="NCBIfam" id="NF006608">
    <property type="entry name" value="PRK09169.1-2"/>
    <property type="match status" value="2"/>
</dbReference>
<dbReference type="NCBIfam" id="NF041399">
    <property type="entry name" value="XopAD"/>
    <property type="match status" value="1"/>
</dbReference>
<comment type="caution">
    <text evidence="2">The sequence shown here is derived from an EMBL/GenBank/DDBJ whole genome shotgun (WGS) entry which is preliminary data.</text>
</comment>
<proteinExistence type="predicted"/>
<dbReference type="CDD" id="cd05399">
    <property type="entry name" value="NT_Rel-Spo_like"/>
    <property type="match status" value="1"/>
</dbReference>
<dbReference type="GO" id="GO:0015969">
    <property type="term" value="P:guanosine tetraphosphate metabolic process"/>
    <property type="evidence" value="ECO:0007669"/>
    <property type="project" value="InterPro"/>
</dbReference>
<feature type="region of interest" description="Disordered" evidence="1">
    <location>
        <begin position="1"/>
        <end position="37"/>
    </location>
</feature>
<protein>
    <submittedName>
        <fullName evidence="2">Type III effector protein</fullName>
    </submittedName>
</protein>
<dbReference type="SUPFAM" id="SSF48371">
    <property type="entry name" value="ARM repeat"/>
    <property type="match status" value="1"/>
</dbReference>
<evidence type="ECO:0000256" key="1">
    <source>
        <dbReference type="SAM" id="MobiDB-lite"/>
    </source>
</evidence>
<feature type="compositionally biased region" description="Basic and acidic residues" evidence="1">
    <location>
        <begin position="1"/>
        <end position="32"/>
    </location>
</feature>
<gene>
    <name evidence="2" type="ORF">F4V91_22550</name>
</gene>
<dbReference type="EMBL" id="VZUL01000002">
    <property type="protein sequence ID" value="KAB1089587.1"/>
    <property type="molecule type" value="Genomic_DNA"/>
</dbReference>
<dbReference type="InterPro" id="IPR007685">
    <property type="entry name" value="RelA_SpoT"/>
</dbReference>
<evidence type="ECO:0000313" key="3">
    <source>
        <dbReference type="Proteomes" id="UP000386575"/>
    </source>
</evidence>
<reference evidence="2 3" key="1">
    <citation type="submission" date="2019-09" db="EMBL/GenBank/DDBJ databases">
        <title>Genome sequencing of Ng87 strain.</title>
        <authorList>
            <person name="Karasev E.S."/>
            <person name="Andronov E."/>
        </authorList>
    </citation>
    <scope>NUCLEOTIDE SEQUENCE [LARGE SCALE GENOMIC DNA]</scope>
    <source>
        <strain evidence="2 3">Ng87</strain>
    </source>
</reference>
<feature type="region of interest" description="Disordered" evidence="1">
    <location>
        <begin position="1368"/>
        <end position="1393"/>
    </location>
</feature>
<evidence type="ECO:0000313" key="2">
    <source>
        <dbReference type="EMBL" id="KAB1089587.1"/>
    </source>
</evidence>
<dbReference type="InterPro" id="IPR016024">
    <property type="entry name" value="ARM-type_fold"/>
</dbReference>
<sequence>MEASLDPRERELHPAHRTSAAEREAATPEPVHHGSTAYPMSQVTQDAGADAAPTTKQLTECERGLRRDEIEQLRQLRQYQRELLRLAVQPDLPQEHYVRHPQACIEMARDNVLADRNKYGWALPFLDGGATPEKNAGWLNKYFQMLRRSATSPQSDQYRPDLERCTDLAAHYLVKTDWFEEATLQQLVHLGSSLSKHPRRATCMQAVAWIAGEVLEHDNLSELSAKNLALLANALSKNTHSDRCEQAVARLGRVLLRERLDRDLTAQGHSLVLNAMSKWSGDPDCHSAGERLAGRIAHDAALIWEMGAQAVALSLNALSKWPDSPACQSASERLAERISNDVGLVRDMDAQNVANSLNALSKWPGSPACRSAGERLGERVASDDALLQEMNAEQVAGAFNALSKWRDSPVFQMTGRLMAERIANDASLVEDLDERHLAELLNALSKWPKNRLCRKAGRRLAERITRDDALLQQMNARDVARSLNALSKWPDSPACQSASERLAERISNDVGLVRDMDAQSVANSLNALSKWPGNEVCLAATERLAEWVASEDTLLQEMNAQEVAMSLNALCGSPHAPDWRWASIRLADRAGGTDLPWRDFDMSTLARVGNALTHLCHSAVDAEDEAEVQALARAKLQGLAENLDLHRDLFETAQAQDIAMIFKAMANEQLQRDMRPLAGAALNRVANLCRETHLRETDLESVGNLCLGLLPLARSQELSRHHRQALSVFDEMQPIVARKIDRFLQGQQADDAATVASAAPADELHATRCPALTFYQVLKTYALVSRQWKPRNVEGQRSAVRARREQLATWVTETLERTRETIESDQGQMSWNLIAQIEAGDEVLNALDLHMLAHGEQITQIHAPSDFSVQDVHQSMRTRPGRPQPLAPGAGDTRHVVVDMQGKMLKSNMDDESKPYSLFARLTGLPLVEVELPGSLSAFMLARTFNFLGEPWRFDLFGGSRLSRGGRQPTSGILSGGTKVASMLPAVRYADTAPGSALMQLAAKLAPQREDWSRMQRALLEMVPHDHVVEGTLRIGFIDDVPGPQHPFKLAGPDGQHIALCPNDGCGFLKFEVAMRIPAVRKHYNAWAAVRTGHASEEQRKLAAEKSEPKRLAPQALQHFPYDVEAIEEAHQVMQRRLHNLARQQGNSPPGQPGLVIDSMTLYDLTVSGGYAGQMIRAVPSADDKVHLPRQRSAAFDNAGGALLLGKPPYDKENLLPVPEERVATVALGDPTAQFLSRCFAIQYSYAGFNDGSGEDAEMLHSKGMLIIPPKGCWAPAHEDMDLVCSKEDLKTLSRWTHGRDRAAAPSDMLSTGSLRVKEIVQPGRLGALPIDELRKRNMDCDGDEAFVYAGYPKLAALIERVMDERAARRSQPRSFKPPKTATPAFNDSGHYQPGRASEILAEQRGRKLMGSASTLATRFLSQPGDLREAMAHSMMFGTYDGIERSLRNGLSAVLESTQPDPQALYPLVMQAHQAIGRAHMPEAREAALLLYGEVLRHYQVSGQPMASGHAEVSAALAQRFPDLAQAYVQAVDTPARIHAFLDNYPVCRLSHERFPDGQPGLVPREPELTMRNLFTIAIKVGTDALKSDTGTALFSKVIEACERQEAQFPGRVRNVPHGKETARAMRDNRFDADQAKSVLQRMPTMASGVMHDAVQLLQQAGMLAPPPAPSARLGKTPRAEVSRAAEVLFDRARQMDREITPMLQQVVSGFGANLAGLEHRQKSKGSLHKKLDSQMAAKNKSLDEAVADVNDALRYSVVLPPQNFTEGCRRILAMLDKQGHARTKLTNHFTKSEAFSAVSVTLRSPAGAPWETQFHTAETFALKERYHDVYKGAQDMRLKGASAEQLRVLTREAWLAFRGIPMPPGCDEIEDWQEHSYAHGAESWNAPSFQASDTRPTGVPSAAYQAPAQVLAGASLADLPHGPLRHTLHTFLGQFNAEVGQASGQGLNCLLDTVLQLAHNTKRQDHETPQTGQLQQQVWSLRNSLVQVGAVDPHGDIDLYSAEGVGVMLADNFGVSIQAIEVDANGRLTVHPVLGEGRLVHILHTPGHFQPLWPRH</sequence>
<dbReference type="Proteomes" id="UP000386575">
    <property type="component" value="Unassembled WGS sequence"/>
</dbReference>